<dbReference type="PANTHER" id="PTHR44591">
    <property type="entry name" value="STRESS RESPONSE REGULATOR PROTEIN 1"/>
    <property type="match status" value="1"/>
</dbReference>
<dbReference type="PROSITE" id="PS50110">
    <property type="entry name" value="RESPONSE_REGULATORY"/>
    <property type="match status" value="1"/>
</dbReference>
<dbReference type="InterPro" id="IPR001789">
    <property type="entry name" value="Sig_transdc_resp-reg_receiver"/>
</dbReference>
<name>A0A975SWR1_9ACTN</name>
<evidence type="ECO:0000259" key="3">
    <source>
        <dbReference type="PROSITE" id="PS50110"/>
    </source>
</evidence>
<accession>A0A975SWR1</accession>
<dbReference type="AlphaFoldDB" id="A0A975SWR1"/>
<keyword evidence="5" id="KW-1185">Reference proteome</keyword>
<dbReference type="SMART" id="SM00448">
    <property type="entry name" value="REC"/>
    <property type="match status" value="1"/>
</dbReference>
<feature type="domain" description="Response regulatory" evidence="3">
    <location>
        <begin position="2"/>
        <end position="119"/>
    </location>
</feature>
<dbReference type="KEGG" id="nps:KRR39_17285"/>
<sequence>MKIVVADDSRVMRQIVIRAMRQAGHTGHTFLEAADGDAAFELVRAESPELVLSDWNMPGTSGLDLLQRLRACGETVTFGFVTSESSHDMRRRAYDAGAQFLIGKPFGADDFREVLGPALSPEETIATATSLPSAKAVRNLLESLLGREVAVTPTAPVEVGPLDPAHVAVYVDDRTRMVATAVADLPLAVRSGAALGLTPRRVADEAVRARQLPALLRADVDEVLNVVSTLFNRAGAPHVRLHSTFAPGERLPADVDAVVHTLGRRLDLHVDVATYGAGRLGLVLAP</sequence>
<dbReference type="Pfam" id="PF00072">
    <property type="entry name" value="Response_reg"/>
    <property type="match status" value="1"/>
</dbReference>
<evidence type="ECO:0000313" key="4">
    <source>
        <dbReference type="EMBL" id="QWZ07212.1"/>
    </source>
</evidence>
<organism evidence="4 5">
    <name type="scientific">Nocardioides panacis</name>
    <dbReference type="NCBI Taxonomy" id="2849501"/>
    <lineage>
        <taxon>Bacteria</taxon>
        <taxon>Bacillati</taxon>
        <taxon>Actinomycetota</taxon>
        <taxon>Actinomycetes</taxon>
        <taxon>Propionibacteriales</taxon>
        <taxon>Nocardioidaceae</taxon>
        <taxon>Nocardioides</taxon>
    </lineage>
</organism>
<dbReference type="GO" id="GO:0000160">
    <property type="term" value="P:phosphorelay signal transduction system"/>
    <property type="evidence" value="ECO:0007669"/>
    <property type="project" value="InterPro"/>
</dbReference>
<dbReference type="PANTHER" id="PTHR44591:SF25">
    <property type="entry name" value="CHEMOTAXIS TWO-COMPONENT RESPONSE REGULATOR"/>
    <property type="match status" value="1"/>
</dbReference>
<dbReference type="Proteomes" id="UP000683575">
    <property type="component" value="Chromosome"/>
</dbReference>
<protein>
    <submittedName>
        <fullName evidence="4">Response regulator</fullName>
    </submittedName>
</protein>
<gene>
    <name evidence="4" type="ORF">KRR39_17285</name>
</gene>
<dbReference type="InterPro" id="IPR050595">
    <property type="entry name" value="Bact_response_regulator"/>
</dbReference>
<evidence type="ECO:0000256" key="2">
    <source>
        <dbReference type="PROSITE-ProRule" id="PRU00169"/>
    </source>
</evidence>
<proteinExistence type="predicted"/>
<evidence type="ECO:0000313" key="5">
    <source>
        <dbReference type="Proteomes" id="UP000683575"/>
    </source>
</evidence>
<dbReference type="EMBL" id="CP077062">
    <property type="protein sequence ID" value="QWZ07212.1"/>
    <property type="molecule type" value="Genomic_DNA"/>
</dbReference>
<evidence type="ECO:0000256" key="1">
    <source>
        <dbReference type="ARBA" id="ARBA00022553"/>
    </source>
</evidence>
<reference evidence="4" key="1">
    <citation type="submission" date="2021-06" db="EMBL/GenBank/DDBJ databases">
        <title>Complete genome sequence of Nocardioides sp. G188.</title>
        <authorList>
            <person name="Im W.-T."/>
        </authorList>
    </citation>
    <scope>NUCLEOTIDE SEQUENCE</scope>
    <source>
        <strain evidence="4">G188</strain>
    </source>
</reference>
<dbReference type="RefSeq" id="WP_216938723.1">
    <property type="nucleotide sequence ID" value="NZ_CP077062.1"/>
</dbReference>
<feature type="modified residue" description="4-aspartylphosphate" evidence="2">
    <location>
        <position position="54"/>
    </location>
</feature>
<keyword evidence="1 2" id="KW-0597">Phosphoprotein</keyword>